<comment type="caution">
    <text evidence="4">The sequence shown here is derived from an EMBL/GenBank/DDBJ whole genome shotgun (WGS) entry which is preliminary data.</text>
</comment>
<accession>A0ABT2GLT1</accession>
<dbReference type="InterPro" id="IPR053465">
    <property type="entry name" value="Sortase_Class_E"/>
</dbReference>
<evidence type="ECO:0000313" key="4">
    <source>
        <dbReference type="EMBL" id="MCS5715894.1"/>
    </source>
</evidence>
<sequence>MTDSAQGELRRPRRQKRSPVSRVIGVFGELLITAGLLVLLFLGWQFTLNGVILSNQQASDADQLIDGWQNGGASDGATAAPVAPNTDGTTASPAFAYGEPPAPDAAPGDAEEFAVVYVPRFGSDFKKTIAEGVDPRSVLNKGGAGHYTTTQMPGEVGNFAIAAHRDGWGSPFLKINELQLGDKIYVETQAGWYTYTFRGLEYVTPYGVGVIDPVPQVPNAAPTDRILTMTSCNPLYVASERIIAYSVLTDWTPRSVGAPAEISGLVGA</sequence>
<dbReference type="NCBIfam" id="NF033747">
    <property type="entry name" value="class_E_sortase"/>
    <property type="match status" value="1"/>
</dbReference>
<evidence type="ECO:0000256" key="1">
    <source>
        <dbReference type="ARBA" id="ARBA00022801"/>
    </source>
</evidence>
<evidence type="ECO:0000256" key="2">
    <source>
        <dbReference type="SAM" id="MobiDB-lite"/>
    </source>
</evidence>
<dbReference type="CDD" id="cd05830">
    <property type="entry name" value="Sortase_E"/>
    <property type="match status" value="1"/>
</dbReference>
<feature type="region of interest" description="Disordered" evidence="2">
    <location>
        <begin position="75"/>
        <end position="105"/>
    </location>
</feature>
<feature type="transmembrane region" description="Helical" evidence="3">
    <location>
        <begin position="20"/>
        <end position="44"/>
    </location>
</feature>
<dbReference type="InterPro" id="IPR042003">
    <property type="entry name" value="Sortase_E"/>
</dbReference>
<gene>
    <name evidence="4" type="ORF">NVV95_15200</name>
</gene>
<dbReference type="EMBL" id="JANTEZ010000006">
    <property type="protein sequence ID" value="MCS5715894.1"/>
    <property type="molecule type" value="Genomic_DNA"/>
</dbReference>
<proteinExistence type="predicted"/>
<keyword evidence="3" id="KW-0812">Transmembrane</keyword>
<organism evidence="4 5">
    <name type="scientific">Herbiconiux gentiana</name>
    <dbReference type="NCBI Taxonomy" id="2970912"/>
    <lineage>
        <taxon>Bacteria</taxon>
        <taxon>Bacillati</taxon>
        <taxon>Actinomycetota</taxon>
        <taxon>Actinomycetes</taxon>
        <taxon>Micrococcales</taxon>
        <taxon>Microbacteriaceae</taxon>
        <taxon>Herbiconiux</taxon>
    </lineage>
</organism>
<dbReference type="RefSeq" id="WP_259487393.1">
    <property type="nucleotide sequence ID" value="NZ_JANTEZ010000006.1"/>
</dbReference>
<dbReference type="InterPro" id="IPR005754">
    <property type="entry name" value="Sortase"/>
</dbReference>
<dbReference type="Gene3D" id="2.40.260.10">
    <property type="entry name" value="Sortase"/>
    <property type="match status" value="1"/>
</dbReference>
<keyword evidence="3" id="KW-0472">Membrane</keyword>
<dbReference type="Pfam" id="PF04203">
    <property type="entry name" value="Sortase"/>
    <property type="match status" value="1"/>
</dbReference>
<keyword evidence="5" id="KW-1185">Reference proteome</keyword>
<dbReference type="Proteomes" id="UP001165580">
    <property type="component" value="Unassembled WGS sequence"/>
</dbReference>
<keyword evidence="1" id="KW-0378">Hydrolase</keyword>
<evidence type="ECO:0000313" key="5">
    <source>
        <dbReference type="Proteomes" id="UP001165580"/>
    </source>
</evidence>
<keyword evidence="3" id="KW-1133">Transmembrane helix</keyword>
<dbReference type="InterPro" id="IPR023365">
    <property type="entry name" value="Sortase_dom-sf"/>
</dbReference>
<protein>
    <submittedName>
        <fullName evidence="4">Class E sortase</fullName>
    </submittedName>
</protein>
<reference evidence="4" key="1">
    <citation type="submission" date="2022-08" db="EMBL/GenBank/DDBJ databases">
        <authorList>
            <person name="Deng Y."/>
            <person name="Han X.-F."/>
            <person name="Zhang Y.-Q."/>
        </authorList>
    </citation>
    <scope>NUCLEOTIDE SEQUENCE</scope>
    <source>
        <strain evidence="4">CPCC 205716</strain>
    </source>
</reference>
<dbReference type="SUPFAM" id="SSF63817">
    <property type="entry name" value="Sortase"/>
    <property type="match status" value="1"/>
</dbReference>
<evidence type="ECO:0000256" key="3">
    <source>
        <dbReference type="SAM" id="Phobius"/>
    </source>
</evidence>
<name>A0ABT2GLT1_9MICO</name>